<proteinExistence type="inferred from homology"/>
<dbReference type="PRINTS" id="PR00385">
    <property type="entry name" value="P450"/>
</dbReference>
<keyword evidence="7 9" id="KW-0408">Iron</keyword>
<dbReference type="FunFam" id="1.10.630.10:FF:000013">
    <property type="entry name" value="Trans-cinnamate 4-monooxygenase"/>
    <property type="match status" value="1"/>
</dbReference>
<dbReference type="Pfam" id="PF00067">
    <property type="entry name" value="p450"/>
    <property type="match status" value="1"/>
</dbReference>
<keyword evidence="4 9" id="KW-0349">Heme</keyword>
<dbReference type="PANTHER" id="PTHR47948">
    <property type="entry name" value="TRANS-CINNAMATE 4-MONOOXYGENASE"/>
    <property type="match status" value="1"/>
</dbReference>
<name>A0A9D5D4E9_9LILI</name>
<evidence type="ECO:0000256" key="5">
    <source>
        <dbReference type="ARBA" id="ARBA00022723"/>
    </source>
</evidence>
<dbReference type="Proteomes" id="UP001085076">
    <property type="component" value="Miscellaneous, Linkage group lg01"/>
</dbReference>
<dbReference type="InterPro" id="IPR001128">
    <property type="entry name" value="Cyt_P450"/>
</dbReference>
<evidence type="ECO:0000256" key="1">
    <source>
        <dbReference type="ARBA" id="ARBA00001971"/>
    </source>
</evidence>
<dbReference type="AlphaFoldDB" id="A0A9D5D4E9"/>
<dbReference type="EMBL" id="JAGGNH010000001">
    <property type="protein sequence ID" value="KAJ0984147.1"/>
    <property type="molecule type" value="Genomic_DNA"/>
</dbReference>
<evidence type="ECO:0000256" key="2">
    <source>
        <dbReference type="ARBA" id="ARBA00004370"/>
    </source>
</evidence>
<evidence type="ECO:0000313" key="13">
    <source>
        <dbReference type="Proteomes" id="UP001085076"/>
    </source>
</evidence>
<evidence type="ECO:0000256" key="6">
    <source>
        <dbReference type="ARBA" id="ARBA00023002"/>
    </source>
</evidence>
<keyword evidence="13" id="KW-1185">Reference proteome</keyword>
<dbReference type="SUPFAM" id="SSF48264">
    <property type="entry name" value="Cytochrome P450"/>
    <property type="match status" value="1"/>
</dbReference>
<keyword evidence="6 10" id="KW-0560">Oxidoreductase</keyword>
<dbReference type="GO" id="GO:0005506">
    <property type="term" value="F:iron ion binding"/>
    <property type="evidence" value="ECO:0007669"/>
    <property type="project" value="InterPro"/>
</dbReference>
<comment type="caution">
    <text evidence="12">The sequence shown here is derived from an EMBL/GenBank/DDBJ whole genome shotgun (WGS) entry which is preliminary data.</text>
</comment>
<dbReference type="GO" id="GO:0020037">
    <property type="term" value="F:heme binding"/>
    <property type="evidence" value="ECO:0007669"/>
    <property type="project" value="InterPro"/>
</dbReference>
<dbReference type="InterPro" id="IPR002401">
    <property type="entry name" value="Cyt_P450_E_grp-I"/>
</dbReference>
<dbReference type="PANTHER" id="PTHR47948:SF3">
    <property type="entry name" value="OS02G0467000 PROTEIN"/>
    <property type="match status" value="1"/>
</dbReference>
<evidence type="ECO:0000256" key="8">
    <source>
        <dbReference type="ARBA" id="ARBA00023033"/>
    </source>
</evidence>
<dbReference type="GO" id="GO:0009808">
    <property type="term" value="P:lignin metabolic process"/>
    <property type="evidence" value="ECO:0007669"/>
    <property type="project" value="UniProtKB-ARBA"/>
</dbReference>
<evidence type="ECO:0000256" key="11">
    <source>
        <dbReference type="SAM" id="Phobius"/>
    </source>
</evidence>
<organism evidence="12 13">
    <name type="scientific">Dioscorea zingiberensis</name>
    <dbReference type="NCBI Taxonomy" id="325984"/>
    <lineage>
        <taxon>Eukaryota</taxon>
        <taxon>Viridiplantae</taxon>
        <taxon>Streptophyta</taxon>
        <taxon>Embryophyta</taxon>
        <taxon>Tracheophyta</taxon>
        <taxon>Spermatophyta</taxon>
        <taxon>Magnoliopsida</taxon>
        <taxon>Liliopsida</taxon>
        <taxon>Dioscoreales</taxon>
        <taxon>Dioscoreaceae</taxon>
        <taxon>Dioscorea</taxon>
    </lineage>
</organism>
<evidence type="ECO:0000256" key="10">
    <source>
        <dbReference type="RuleBase" id="RU000461"/>
    </source>
</evidence>
<evidence type="ECO:0000256" key="4">
    <source>
        <dbReference type="ARBA" id="ARBA00022617"/>
    </source>
</evidence>
<comment type="subcellular location">
    <subcellularLocation>
        <location evidence="2">Membrane</location>
    </subcellularLocation>
</comment>
<evidence type="ECO:0008006" key="14">
    <source>
        <dbReference type="Google" id="ProtNLM"/>
    </source>
</evidence>
<evidence type="ECO:0000256" key="3">
    <source>
        <dbReference type="ARBA" id="ARBA00010617"/>
    </source>
</evidence>
<dbReference type="GO" id="GO:0016710">
    <property type="term" value="F:trans-cinnamate 4-monooxygenase activity"/>
    <property type="evidence" value="ECO:0007669"/>
    <property type="project" value="UniProtKB-ARBA"/>
</dbReference>
<keyword evidence="11" id="KW-0812">Transmembrane</keyword>
<gene>
    <name evidence="12" type="ORF">J5N97_002503</name>
</gene>
<dbReference type="OrthoDB" id="1055148at2759"/>
<keyword evidence="11" id="KW-1133">Transmembrane helix</keyword>
<comment type="similarity">
    <text evidence="3 10">Belongs to the cytochrome P450 family.</text>
</comment>
<reference evidence="12" key="2">
    <citation type="journal article" date="2022" name="Hortic Res">
        <title>The genome of Dioscorea zingiberensis sheds light on the biosynthesis, origin and evolution of the medicinally important diosgenin saponins.</title>
        <authorList>
            <person name="Li Y."/>
            <person name="Tan C."/>
            <person name="Li Z."/>
            <person name="Guo J."/>
            <person name="Li S."/>
            <person name="Chen X."/>
            <person name="Wang C."/>
            <person name="Dai X."/>
            <person name="Yang H."/>
            <person name="Song W."/>
            <person name="Hou L."/>
            <person name="Xu J."/>
            <person name="Tong Z."/>
            <person name="Xu A."/>
            <person name="Yuan X."/>
            <person name="Wang W."/>
            <person name="Yang Q."/>
            <person name="Chen L."/>
            <person name="Sun Z."/>
            <person name="Wang K."/>
            <person name="Pan B."/>
            <person name="Chen J."/>
            <person name="Bao Y."/>
            <person name="Liu F."/>
            <person name="Qi X."/>
            <person name="Gang D.R."/>
            <person name="Wen J."/>
            <person name="Li J."/>
        </authorList>
    </citation>
    <scope>NUCLEOTIDE SEQUENCE</scope>
    <source>
        <strain evidence="12">Dzin_1.0</strain>
    </source>
</reference>
<accession>A0A9D5D4E9</accession>
<dbReference type="Gene3D" id="1.10.630.10">
    <property type="entry name" value="Cytochrome P450"/>
    <property type="match status" value="1"/>
</dbReference>
<protein>
    <recommendedName>
        <fullName evidence="14">Cinnamate 4-hydroxylase</fullName>
    </recommendedName>
</protein>
<keyword evidence="5 9" id="KW-0479">Metal-binding</keyword>
<evidence type="ECO:0000256" key="7">
    <source>
        <dbReference type="ARBA" id="ARBA00023004"/>
    </source>
</evidence>
<feature type="binding site" description="axial binding residue" evidence="9">
    <location>
        <position position="627"/>
    </location>
    <ligand>
        <name>heme</name>
        <dbReference type="ChEBI" id="CHEBI:30413"/>
    </ligand>
    <ligandPart>
        <name>Fe</name>
        <dbReference type="ChEBI" id="CHEBI:18248"/>
    </ligandPart>
</feature>
<feature type="transmembrane region" description="Helical" evidence="11">
    <location>
        <begin position="181"/>
        <end position="201"/>
    </location>
</feature>
<dbReference type="InterPro" id="IPR036396">
    <property type="entry name" value="Cyt_P450_sf"/>
</dbReference>
<dbReference type="GO" id="GO:0016020">
    <property type="term" value="C:membrane"/>
    <property type="evidence" value="ECO:0007669"/>
    <property type="project" value="UniProtKB-SubCell"/>
</dbReference>
<dbReference type="PRINTS" id="PR00463">
    <property type="entry name" value="EP450I"/>
</dbReference>
<evidence type="ECO:0000313" key="12">
    <source>
        <dbReference type="EMBL" id="KAJ0984147.1"/>
    </source>
</evidence>
<sequence length="685" mass="78276">MHAEEYETATRGRRHKPAARALGEGVYRILKHQSGRQTHTHLIYKLELPSEEKENEAQEALNVEREGSFVLQIKNPEQAGHVGSSQFQGLQSKRRAAFPAHLQGQFGHRRFAPADPPDLLNYEGCELLLISASDDVEEELGMELRTESSPERTCSDLMNMFGDVTPRNPLLTGTWLTNNQYPLIITLSLFLIIISALFLLVPKQKTNTPPGPLSFPIFGNWLQVGNDLNHRFLANLSLKYGNVFLLKLGARNLVVVSDPKLATEVLHTQGVEFGSRPRNVVFDIFTGNGQDMVFTAYGDHWRKMRRIMTLPFFTNKVVQQYKDMWCGEMDLVIKDLHNNKLAMEQGMLIRRRLQLMLYNIMYRMMFDCRFESETDPLFLQATKFNSERSRLAQSFEYNYGDFIPFLRPFLRGYLNKCQDLQSRRLAFFNNYYVEKRRKVMSESGNGAHDKNKLSCAIDHILEAEKNGEISSENVIYIVENINVAAIETTLWSMEWAIAELVNHPEVQAKVRREMAEVLQGEEMSESSIQKLPYLQAVVKETLRLHSPIPLLVPHMNLEEAKLGDFTIPRGSKVVVNAWWLANNPEWWDKPEEFRPERFLEEEGGVEALVGGKVDFRFLPFGVGRRSCPGIILALPILGLIVGKLVREFEMLTPPGIEKIDVSEKGGQFSLHIAKHSLVAFRPVSK</sequence>
<comment type="cofactor">
    <cofactor evidence="1 9">
        <name>heme</name>
        <dbReference type="ChEBI" id="CHEBI:30413"/>
    </cofactor>
</comment>
<keyword evidence="11" id="KW-0472">Membrane</keyword>
<evidence type="ECO:0000256" key="9">
    <source>
        <dbReference type="PIRSR" id="PIRSR602401-1"/>
    </source>
</evidence>
<keyword evidence="8 10" id="KW-0503">Monooxygenase</keyword>
<reference evidence="12" key="1">
    <citation type="submission" date="2021-03" db="EMBL/GenBank/DDBJ databases">
        <authorList>
            <person name="Li Z."/>
            <person name="Yang C."/>
        </authorList>
    </citation>
    <scope>NUCLEOTIDE SEQUENCE</scope>
    <source>
        <strain evidence="12">Dzin_1.0</strain>
        <tissue evidence="12">Leaf</tissue>
    </source>
</reference>
<dbReference type="PROSITE" id="PS00086">
    <property type="entry name" value="CYTOCHROME_P450"/>
    <property type="match status" value="1"/>
</dbReference>
<dbReference type="InterPro" id="IPR017972">
    <property type="entry name" value="Cyt_P450_CS"/>
</dbReference>